<gene>
    <name evidence="1" type="ORF">L1987_84044</name>
</gene>
<accession>A0ACB8YE88</accession>
<organism evidence="1 2">
    <name type="scientific">Smallanthus sonchifolius</name>
    <dbReference type="NCBI Taxonomy" id="185202"/>
    <lineage>
        <taxon>Eukaryota</taxon>
        <taxon>Viridiplantae</taxon>
        <taxon>Streptophyta</taxon>
        <taxon>Embryophyta</taxon>
        <taxon>Tracheophyta</taxon>
        <taxon>Spermatophyta</taxon>
        <taxon>Magnoliopsida</taxon>
        <taxon>eudicotyledons</taxon>
        <taxon>Gunneridae</taxon>
        <taxon>Pentapetalae</taxon>
        <taxon>asterids</taxon>
        <taxon>campanulids</taxon>
        <taxon>Asterales</taxon>
        <taxon>Asteraceae</taxon>
        <taxon>Asteroideae</taxon>
        <taxon>Heliantheae alliance</taxon>
        <taxon>Millerieae</taxon>
        <taxon>Smallanthus</taxon>
    </lineage>
</organism>
<reference evidence="1 2" key="2">
    <citation type="journal article" date="2022" name="Mol. Ecol. Resour.">
        <title>The genomes of chicory, endive, great burdock and yacon provide insights into Asteraceae paleo-polyploidization history and plant inulin production.</title>
        <authorList>
            <person name="Fan W."/>
            <person name="Wang S."/>
            <person name="Wang H."/>
            <person name="Wang A."/>
            <person name="Jiang F."/>
            <person name="Liu H."/>
            <person name="Zhao H."/>
            <person name="Xu D."/>
            <person name="Zhang Y."/>
        </authorList>
    </citation>
    <scope>NUCLEOTIDE SEQUENCE [LARGE SCALE GENOMIC DNA]</scope>
    <source>
        <strain evidence="2">cv. Yunnan</strain>
        <tissue evidence="1">Leaves</tissue>
    </source>
</reference>
<keyword evidence="2" id="KW-1185">Reference proteome</keyword>
<comment type="caution">
    <text evidence="1">The sequence shown here is derived from an EMBL/GenBank/DDBJ whole genome shotgun (WGS) entry which is preliminary data.</text>
</comment>
<evidence type="ECO:0000313" key="2">
    <source>
        <dbReference type="Proteomes" id="UP001056120"/>
    </source>
</evidence>
<proteinExistence type="predicted"/>
<dbReference type="EMBL" id="CM042045">
    <property type="protein sequence ID" value="KAI3683538.1"/>
    <property type="molecule type" value="Genomic_DNA"/>
</dbReference>
<dbReference type="Proteomes" id="UP001056120">
    <property type="component" value="Linkage Group LG28"/>
</dbReference>
<reference evidence="2" key="1">
    <citation type="journal article" date="2022" name="Mol. Ecol. Resour.">
        <title>The genomes of chicory, endive, great burdock and yacon provide insights into Asteraceae palaeo-polyploidization history and plant inulin production.</title>
        <authorList>
            <person name="Fan W."/>
            <person name="Wang S."/>
            <person name="Wang H."/>
            <person name="Wang A."/>
            <person name="Jiang F."/>
            <person name="Liu H."/>
            <person name="Zhao H."/>
            <person name="Xu D."/>
            <person name="Zhang Y."/>
        </authorList>
    </citation>
    <scope>NUCLEOTIDE SEQUENCE [LARGE SCALE GENOMIC DNA]</scope>
    <source>
        <strain evidence="2">cv. Yunnan</strain>
    </source>
</reference>
<name>A0ACB8YE88_9ASTR</name>
<protein>
    <submittedName>
        <fullName evidence="1">Uncharacterized protein</fullName>
    </submittedName>
</protein>
<evidence type="ECO:0000313" key="1">
    <source>
        <dbReference type="EMBL" id="KAI3683538.1"/>
    </source>
</evidence>
<sequence>MSSSYSSIFCLSSGLSDSSGFDDFLSDTSESSDIEFLSKVAATASELEYTAKSKKKFIPSIAGTGKEPIQAQSQSVISTARKEPIQSQSNSSVQSTGRLKRDKASTNVTLSVDEKGR</sequence>